<evidence type="ECO:0000313" key="4">
    <source>
        <dbReference type="EMBL" id="EZA62737.1"/>
    </source>
</evidence>
<feature type="domain" description="Chitin-binding type-2" evidence="3">
    <location>
        <begin position="324"/>
        <end position="380"/>
    </location>
</feature>
<evidence type="ECO:0000313" key="7">
    <source>
        <dbReference type="Proteomes" id="UP000279307"/>
    </source>
</evidence>
<feature type="region of interest" description="Disordered" evidence="1">
    <location>
        <begin position="240"/>
        <end position="260"/>
    </location>
</feature>
<feature type="signal peptide" evidence="2">
    <location>
        <begin position="1"/>
        <end position="18"/>
    </location>
</feature>
<reference evidence="4 6" key="1">
    <citation type="journal article" date="2014" name="Curr. Biol.">
        <title>The genome of the clonal raider ant Cerapachys biroi.</title>
        <authorList>
            <person name="Oxley P.R."/>
            <person name="Ji L."/>
            <person name="Fetter-Pruneda I."/>
            <person name="McKenzie S.K."/>
            <person name="Li C."/>
            <person name="Hu H."/>
            <person name="Zhang G."/>
            <person name="Kronauer D.J."/>
        </authorList>
    </citation>
    <scope>NUCLEOTIDE SEQUENCE [LARGE SCALE GENOMIC DNA]</scope>
</reference>
<dbReference type="SUPFAM" id="SSF57625">
    <property type="entry name" value="Invertebrate chitin-binding proteins"/>
    <property type="match status" value="3"/>
</dbReference>
<dbReference type="AlphaFoldDB" id="A0A026X3A2"/>
<keyword evidence="2" id="KW-0732">Signal</keyword>
<name>A0A026X3A2_OOCBI</name>
<evidence type="ECO:0000313" key="6">
    <source>
        <dbReference type="Proteomes" id="UP000053097"/>
    </source>
</evidence>
<dbReference type="Proteomes" id="UP000053097">
    <property type="component" value="Unassembled WGS sequence"/>
</dbReference>
<dbReference type="Proteomes" id="UP000279307">
    <property type="component" value="Chromosome 7"/>
</dbReference>
<evidence type="ECO:0000256" key="1">
    <source>
        <dbReference type="SAM" id="MobiDB-lite"/>
    </source>
</evidence>
<gene>
    <name evidence="5" type="ORF">DMN91_007684</name>
    <name evidence="4" type="ORF">X777_07553</name>
</gene>
<dbReference type="Pfam" id="PF01607">
    <property type="entry name" value="CBM_14"/>
    <property type="match status" value="2"/>
</dbReference>
<protein>
    <recommendedName>
        <fullName evidence="3">Chitin-binding type-2 domain-containing protein</fullName>
    </recommendedName>
</protein>
<dbReference type="SMART" id="SM00494">
    <property type="entry name" value="ChtBD2"/>
    <property type="match status" value="3"/>
</dbReference>
<dbReference type="Gene3D" id="2.170.140.10">
    <property type="entry name" value="Chitin binding domain"/>
    <property type="match status" value="2"/>
</dbReference>
<sequence length="467" mass="52194">MWLVSVFLACGLVFPASPSRCPEPRKPHLTSCTVFYNCVNLPGGGYVWVPSRCTEGLVFQPYLRMCVVPGDIWTCDTLSTDPTIVTQRYQTPEPINPADTSYLGYTPDSSDFSEALDSSYVIDDDATELTTEAATAYPLIEFEESHSESPQGDKSARNVSYHKQENYSLEYTHSYWRIPLPLMQKYKGIVNSHDKCLSELISRLHVYKELSTAITTGSLSVPIKVATTVSSTHRQNVSLDSHIGETQLQNDKPGEPEGNDEAQIENIAPTDSVTTEGTLQQLINGLDPDNNVIRISDNLGSHRYLTIDEYKTVSHQLKPRFVSVVACTENIRLPNRTACDRYYMCDPRTASVTDYSCPLHTAFNMNSRICDVESAKTCSIDKSLASKTFVDHAKGRDTTGRKEKESDEKPCRELGKVKDPASDSHYYICYSTSESEDVKSIRMTCPNALIFCQHKKVCTTKRLCDTS</sequence>
<reference evidence="5" key="3">
    <citation type="submission" date="2018-07" db="EMBL/GenBank/DDBJ databases">
        <authorList>
            <person name="Mckenzie S.K."/>
            <person name="Kronauer D.J.C."/>
        </authorList>
    </citation>
    <scope>NUCLEOTIDE SEQUENCE</scope>
    <source>
        <strain evidence="5">Clonal line C1</strain>
    </source>
</reference>
<evidence type="ECO:0000259" key="3">
    <source>
        <dbReference type="PROSITE" id="PS50940"/>
    </source>
</evidence>
<evidence type="ECO:0000313" key="5">
    <source>
        <dbReference type="EMBL" id="RLU21068.1"/>
    </source>
</evidence>
<dbReference type="PROSITE" id="PS50940">
    <property type="entry name" value="CHIT_BIND_II"/>
    <property type="match status" value="2"/>
</dbReference>
<feature type="domain" description="Chitin-binding type-2" evidence="3">
    <location>
        <begin position="18"/>
        <end position="77"/>
    </location>
</feature>
<reference evidence="5 7" key="2">
    <citation type="journal article" date="2018" name="Genome Res.">
        <title>The genomic architecture and molecular evolution of ant odorant receptors.</title>
        <authorList>
            <person name="McKenzie S.K."/>
            <person name="Kronauer D.J.C."/>
        </authorList>
    </citation>
    <scope>NUCLEOTIDE SEQUENCE [LARGE SCALE GENOMIC DNA]</scope>
    <source>
        <strain evidence="5">Clonal line C1</strain>
    </source>
</reference>
<evidence type="ECO:0000256" key="2">
    <source>
        <dbReference type="SAM" id="SignalP"/>
    </source>
</evidence>
<feature type="region of interest" description="Disordered" evidence="1">
    <location>
        <begin position="395"/>
        <end position="417"/>
    </location>
</feature>
<dbReference type="InterPro" id="IPR036508">
    <property type="entry name" value="Chitin-bd_dom_sf"/>
</dbReference>
<feature type="compositionally biased region" description="Polar residues" evidence="1">
    <location>
        <begin position="240"/>
        <end position="250"/>
    </location>
</feature>
<organism evidence="4 6">
    <name type="scientific">Ooceraea biroi</name>
    <name type="common">Clonal raider ant</name>
    <name type="synonym">Cerapachys biroi</name>
    <dbReference type="NCBI Taxonomy" id="2015173"/>
    <lineage>
        <taxon>Eukaryota</taxon>
        <taxon>Metazoa</taxon>
        <taxon>Ecdysozoa</taxon>
        <taxon>Arthropoda</taxon>
        <taxon>Hexapoda</taxon>
        <taxon>Insecta</taxon>
        <taxon>Pterygota</taxon>
        <taxon>Neoptera</taxon>
        <taxon>Endopterygota</taxon>
        <taxon>Hymenoptera</taxon>
        <taxon>Apocrita</taxon>
        <taxon>Aculeata</taxon>
        <taxon>Formicoidea</taxon>
        <taxon>Formicidae</taxon>
        <taxon>Dorylinae</taxon>
        <taxon>Ooceraea</taxon>
    </lineage>
</organism>
<proteinExistence type="predicted"/>
<feature type="chain" id="PRO_5035983360" description="Chitin-binding type-2 domain-containing protein" evidence="2">
    <location>
        <begin position="19"/>
        <end position="467"/>
    </location>
</feature>
<dbReference type="GO" id="GO:0005576">
    <property type="term" value="C:extracellular region"/>
    <property type="evidence" value="ECO:0007669"/>
    <property type="project" value="InterPro"/>
</dbReference>
<dbReference type="EMBL" id="KK107019">
    <property type="protein sequence ID" value="EZA62737.1"/>
    <property type="molecule type" value="Genomic_DNA"/>
</dbReference>
<dbReference type="InterPro" id="IPR002557">
    <property type="entry name" value="Chitin-bd_dom"/>
</dbReference>
<dbReference type="OrthoDB" id="7672565at2759"/>
<dbReference type="GO" id="GO:0008061">
    <property type="term" value="F:chitin binding"/>
    <property type="evidence" value="ECO:0007669"/>
    <property type="project" value="InterPro"/>
</dbReference>
<keyword evidence="6" id="KW-1185">Reference proteome</keyword>
<accession>A0A026X3A2</accession>
<dbReference type="EMBL" id="QOIP01000007">
    <property type="protein sequence ID" value="RLU21068.1"/>
    <property type="molecule type" value="Genomic_DNA"/>
</dbReference>
<dbReference type="OMA" id="DSHYYIC"/>